<dbReference type="InterPro" id="IPR011527">
    <property type="entry name" value="ABC1_TM_dom"/>
</dbReference>
<feature type="transmembrane region" description="Helical" evidence="7">
    <location>
        <begin position="231"/>
        <end position="256"/>
    </location>
</feature>
<evidence type="ECO:0000256" key="1">
    <source>
        <dbReference type="ARBA" id="ARBA00004651"/>
    </source>
</evidence>
<keyword evidence="2 7" id="KW-0812">Transmembrane</keyword>
<dbReference type="InterPro" id="IPR036640">
    <property type="entry name" value="ABC1_TM_sf"/>
</dbReference>
<evidence type="ECO:0000256" key="3">
    <source>
        <dbReference type="ARBA" id="ARBA00022741"/>
    </source>
</evidence>
<dbReference type="EMBL" id="CP002049">
    <property type="protein sequence ID" value="ADI13449.1"/>
    <property type="molecule type" value="Genomic_DNA"/>
</dbReference>
<dbReference type="KEGG" id="tra:Trad_0310"/>
<dbReference type="PROSITE" id="PS50893">
    <property type="entry name" value="ABC_TRANSPORTER_2"/>
    <property type="match status" value="1"/>
</dbReference>
<protein>
    <submittedName>
        <fullName evidence="10">ABC transporter related protein</fullName>
    </submittedName>
</protein>
<dbReference type="AlphaFoldDB" id="D7CR49"/>
<dbReference type="InterPro" id="IPR017871">
    <property type="entry name" value="ABC_transporter-like_CS"/>
</dbReference>
<dbReference type="CDD" id="cd07346">
    <property type="entry name" value="ABC_6TM_exporters"/>
    <property type="match status" value="1"/>
</dbReference>
<dbReference type="InterPro" id="IPR003439">
    <property type="entry name" value="ABC_transporter-like_ATP-bd"/>
</dbReference>
<dbReference type="Gene3D" id="1.20.1560.10">
    <property type="entry name" value="ABC transporter type 1, transmembrane domain"/>
    <property type="match status" value="1"/>
</dbReference>
<reference evidence="11" key="1">
    <citation type="submission" date="2010-05" db="EMBL/GenBank/DDBJ databases">
        <title>The complete genome of Truepera radiovictris DSM 17093.</title>
        <authorList>
            <consortium name="US DOE Joint Genome Institute (JGI-PGF)"/>
            <person name="Lucas S."/>
            <person name="Copeland A."/>
            <person name="Lapidus A."/>
            <person name="Glavina del Rio T."/>
            <person name="Dalin E."/>
            <person name="Tice H."/>
            <person name="Bruce D."/>
            <person name="Goodwin L."/>
            <person name="Pitluck S."/>
            <person name="Kyrpides N."/>
            <person name="Mavromatis K."/>
            <person name="Ovchinnikova G."/>
            <person name="Munk A.C."/>
            <person name="Detter J.C."/>
            <person name="Han C."/>
            <person name="Tapia R."/>
            <person name="Land M."/>
            <person name="Hauser L."/>
            <person name="Markowitz V."/>
            <person name="Cheng J.-F."/>
            <person name="Hugenholtz P."/>
            <person name="Woyke T."/>
            <person name="Wu D."/>
            <person name="Tindall B."/>
            <person name="Pomrenke H.G."/>
            <person name="Brambilla E."/>
            <person name="Klenk H.-P."/>
            <person name="Eisen J.A."/>
        </authorList>
    </citation>
    <scope>NUCLEOTIDE SEQUENCE [LARGE SCALE GENOMIC DNA]</scope>
    <source>
        <strain evidence="11">DSM 17093 / CIP 108686 / LMG 22925 / RQ-24</strain>
    </source>
</reference>
<dbReference type="Gene3D" id="3.40.50.300">
    <property type="entry name" value="P-loop containing nucleotide triphosphate hydrolases"/>
    <property type="match status" value="1"/>
</dbReference>
<gene>
    <name evidence="10" type="ordered locus">Trad_0310</name>
</gene>
<proteinExistence type="predicted"/>
<feature type="domain" description="ABC transporter" evidence="8">
    <location>
        <begin position="330"/>
        <end position="546"/>
    </location>
</feature>
<keyword evidence="6 7" id="KW-0472">Membrane</keyword>
<sequence>MTLPPLLLPRSPLALLGFLAATLNALVRVAVAPLLVAPLFDRVFVQGDFDALGGVLALGGAALLTGALALWAQDALLGTLAARTSERWRAGLYEALLKRPLTRAESSGGLAGRLLADLREVETYVQFGLGTLVAESLTLLGSLAYLFYVNPEATLVLLGAALPLALTLTVVGRRIEASTARAQAHLEAVSAHVQEGLAQGEVGRAFGLGGFLLGRFGPANRGAARAQTERALWAALQTPLAQLLGFAALALLLFVLTRSVRAGAMSLGEVTAFITLLALLSTPAQLLPRGYALLQGARAAAARLHALRALPPAPLPPPSASSPPPRAPVLQLDGVSWRSEGRTVLHELNLTLRGPALVALTGESGSGKTTLLRLALGLLEPSAGRVLLAGAPLGAFPEAELRRRLAYVPQHVTLFRGSVRDNLLLGRELPESALWEVLEAVALAGALRPRGLGAPLAEGGAGLSGGQRQRLAVARALLSDPDVLVLDEPSANLDEASEAVLARVLQAQARSRLVLVVAHRPALVRAAHQVLVLRGGKLAPAEPLNV</sequence>
<dbReference type="HOGENOM" id="CLU_000604_84_3_0"/>
<dbReference type="OrthoDB" id="5288711at2"/>
<evidence type="ECO:0000313" key="11">
    <source>
        <dbReference type="Proteomes" id="UP000000379"/>
    </source>
</evidence>
<evidence type="ECO:0000256" key="2">
    <source>
        <dbReference type="ARBA" id="ARBA00022692"/>
    </source>
</evidence>
<dbReference type="GO" id="GO:0140359">
    <property type="term" value="F:ABC-type transporter activity"/>
    <property type="evidence" value="ECO:0007669"/>
    <property type="project" value="InterPro"/>
</dbReference>
<evidence type="ECO:0000256" key="4">
    <source>
        <dbReference type="ARBA" id="ARBA00022840"/>
    </source>
</evidence>
<feature type="transmembrane region" description="Helical" evidence="7">
    <location>
        <begin position="51"/>
        <end position="72"/>
    </location>
</feature>
<evidence type="ECO:0000259" key="8">
    <source>
        <dbReference type="PROSITE" id="PS50893"/>
    </source>
</evidence>
<feature type="transmembrane region" description="Helical" evidence="7">
    <location>
        <begin position="12"/>
        <end position="31"/>
    </location>
</feature>
<organism evidence="10 11">
    <name type="scientific">Truepera radiovictrix (strain DSM 17093 / CIP 108686 / LMG 22925 / RQ-24)</name>
    <dbReference type="NCBI Taxonomy" id="649638"/>
    <lineage>
        <taxon>Bacteria</taxon>
        <taxon>Thermotogati</taxon>
        <taxon>Deinococcota</taxon>
        <taxon>Deinococci</taxon>
        <taxon>Trueperales</taxon>
        <taxon>Trueperaceae</taxon>
        <taxon>Truepera</taxon>
    </lineage>
</organism>
<dbReference type="PANTHER" id="PTHR24221">
    <property type="entry name" value="ATP-BINDING CASSETTE SUB-FAMILY B"/>
    <property type="match status" value="1"/>
</dbReference>
<evidence type="ECO:0000313" key="10">
    <source>
        <dbReference type="EMBL" id="ADI13449.1"/>
    </source>
</evidence>
<dbReference type="RefSeq" id="WP_013176829.1">
    <property type="nucleotide sequence ID" value="NC_014221.1"/>
</dbReference>
<dbReference type="PANTHER" id="PTHR24221:SF654">
    <property type="entry name" value="ATP-BINDING CASSETTE SUB-FAMILY B MEMBER 6"/>
    <property type="match status" value="1"/>
</dbReference>
<name>D7CR49_TRURR</name>
<feature type="transmembrane region" description="Helical" evidence="7">
    <location>
        <begin position="153"/>
        <end position="171"/>
    </location>
</feature>
<dbReference type="InterPro" id="IPR027417">
    <property type="entry name" value="P-loop_NTPase"/>
</dbReference>
<accession>D7CR49</accession>
<keyword evidence="3" id="KW-0547">Nucleotide-binding</keyword>
<dbReference type="Proteomes" id="UP000000379">
    <property type="component" value="Chromosome"/>
</dbReference>
<comment type="subcellular location">
    <subcellularLocation>
        <location evidence="1">Cell membrane</location>
        <topology evidence="1">Multi-pass membrane protein</topology>
    </subcellularLocation>
</comment>
<dbReference type="GO" id="GO:0005524">
    <property type="term" value="F:ATP binding"/>
    <property type="evidence" value="ECO:0007669"/>
    <property type="project" value="UniProtKB-KW"/>
</dbReference>
<dbReference type="eggNOG" id="COG1132">
    <property type="taxonomic scope" value="Bacteria"/>
</dbReference>
<evidence type="ECO:0000256" key="7">
    <source>
        <dbReference type="SAM" id="Phobius"/>
    </source>
</evidence>
<keyword evidence="5 7" id="KW-1133">Transmembrane helix</keyword>
<evidence type="ECO:0000256" key="5">
    <source>
        <dbReference type="ARBA" id="ARBA00022989"/>
    </source>
</evidence>
<feature type="transmembrane region" description="Helical" evidence="7">
    <location>
        <begin position="123"/>
        <end position="147"/>
    </location>
</feature>
<dbReference type="SUPFAM" id="SSF52540">
    <property type="entry name" value="P-loop containing nucleoside triphosphate hydrolases"/>
    <property type="match status" value="1"/>
</dbReference>
<dbReference type="Pfam" id="PF00005">
    <property type="entry name" value="ABC_tran"/>
    <property type="match status" value="1"/>
</dbReference>
<dbReference type="Pfam" id="PF00664">
    <property type="entry name" value="ABC_membrane"/>
    <property type="match status" value="1"/>
</dbReference>
<keyword evidence="4" id="KW-0067">ATP-binding</keyword>
<dbReference type="InterPro" id="IPR039421">
    <property type="entry name" value="Type_1_exporter"/>
</dbReference>
<dbReference type="PROSITE" id="PS00211">
    <property type="entry name" value="ABC_TRANSPORTER_1"/>
    <property type="match status" value="1"/>
</dbReference>
<dbReference type="STRING" id="649638.Trad_0310"/>
<dbReference type="InterPro" id="IPR003593">
    <property type="entry name" value="AAA+_ATPase"/>
</dbReference>
<dbReference type="SUPFAM" id="SSF90123">
    <property type="entry name" value="ABC transporter transmembrane region"/>
    <property type="match status" value="1"/>
</dbReference>
<evidence type="ECO:0000256" key="6">
    <source>
        <dbReference type="ARBA" id="ARBA00023136"/>
    </source>
</evidence>
<dbReference type="GO" id="GO:0016887">
    <property type="term" value="F:ATP hydrolysis activity"/>
    <property type="evidence" value="ECO:0007669"/>
    <property type="project" value="InterPro"/>
</dbReference>
<dbReference type="PROSITE" id="PS50929">
    <property type="entry name" value="ABC_TM1F"/>
    <property type="match status" value="1"/>
</dbReference>
<evidence type="ECO:0000259" key="9">
    <source>
        <dbReference type="PROSITE" id="PS50929"/>
    </source>
</evidence>
<dbReference type="GO" id="GO:0005886">
    <property type="term" value="C:plasma membrane"/>
    <property type="evidence" value="ECO:0007669"/>
    <property type="project" value="UniProtKB-SubCell"/>
</dbReference>
<dbReference type="CDD" id="cd03228">
    <property type="entry name" value="ABCC_MRP_Like"/>
    <property type="match status" value="1"/>
</dbReference>
<reference evidence="10 11" key="2">
    <citation type="journal article" date="2011" name="Stand. Genomic Sci.">
        <title>Complete genome sequence of Truepera radiovictrix type strain (RQ-24).</title>
        <authorList>
            <person name="Ivanova N."/>
            <person name="Rohde C."/>
            <person name="Munk C."/>
            <person name="Nolan M."/>
            <person name="Lucas S."/>
            <person name="Del Rio T.G."/>
            <person name="Tice H."/>
            <person name="Deshpande S."/>
            <person name="Cheng J.F."/>
            <person name="Tapia R."/>
            <person name="Han C."/>
            <person name="Goodwin L."/>
            <person name="Pitluck S."/>
            <person name="Liolios K."/>
            <person name="Mavromatis K."/>
            <person name="Mikhailova N."/>
            <person name="Pati A."/>
            <person name="Chen A."/>
            <person name="Palaniappan K."/>
            <person name="Land M."/>
            <person name="Hauser L."/>
            <person name="Chang Y.J."/>
            <person name="Jeffries C.D."/>
            <person name="Brambilla E."/>
            <person name="Rohde M."/>
            <person name="Goker M."/>
            <person name="Tindall B.J."/>
            <person name="Woyke T."/>
            <person name="Bristow J."/>
            <person name="Eisen J.A."/>
            <person name="Markowitz V."/>
            <person name="Hugenholtz P."/>
            <person name="Kyrpides N.C."/>
            <person name="Klenk H.P."/>
            <person name="Lapidus A."/>
        </authorList>
    </citation>
    <scope>NUCLEOTIDE SEQUENCE [LARGE SCALE GENOMIC DNA]</scope>
    <source>
        <strain evidence="11">DSM 17093 / CIP 108686 / LMG 22925 / RQ-24</strain>
    </source>
</reference>
<keyword evidence="11" id="KW-1185">Reference proteome</keyword>
<feature type="domain" description="ABC transmembrane type-1" evidence="9">
    <location>
        <begin position="15"/>
        <end position="296"/>
    </location>
</feature>
<dbReference type="SMART" id="SM00382">
    <property type="entry name" value="AAA"/>
    <property type="match status" value="1"/>
</dbReference>